<accession>A0A0D0RX88</accession>
<dbReference type="Proteomes" id="UP000032102">
    <property type="component" value="Unassembled WGS sequence"/>
</dbReference>
<evidence type="ECO:0000313" key="3">
    <source>
        <dbReference type="Proteomes" id="UP000032102"/>
    </source>
</evidence>
<sequence length="122" mass="13822">MLTPFGKFSRKLRIDNGELLKDMADKLGVTSSYLSAVENGKRNVPHEWIDKISDLYSLSAEDRNDLMQAVHASQKVVKIDFEGISSEDRNTILALAREFKSLDEGDKAKIKDILLKNKKRRG</sequence>
<dbReference type="InterPro" id="IPR010982">
    <property type="entry name" value="Lambda_DNA-bd_dom_sf"/>
</dbReference>
<gene>
    <name evidence="2" type="ORF">LH47_02050</name>
</gene>
<dbReference type="Pfam" id="PF13560">
    <property type="entry name" value="HTH_31"/>
    <property type="match status" value="1"/>
</dbReference>
<name>A0A0D0RX88_9BACL</name>
<proteinExistence type="predicted"/>
<dbReference type="PROSITE" id="PS50943">
    <property type="entry name" value="HTH_CROC1"/>
    <property type="match status" value="1"/>
</dbReference>
<feature type="domain" description="HTH cro/C1-type" evidence="1">
    <location>
        <begin position="20"/>
        <end position="63"/>
    </location>
</feature>
<dbReference type="CDD" id="cd00093">
    <property type="entry name" value="HTH_XRE"/>
    <property type="match status" value="1"/>
</dbReference>
<dbReference type="SUPFAM" id="SSF47413">
    <property type="entry name" value="lambda repressor-like DNA-binding domains"/>
    <property type="match status" value="1"/>
</dbReference>
<keyword evidence="3" id="KW-1185">Reference proteome</keyword>
<dbReference type="SMART" id="SM00530">
    <property type="entry name" value="HTH_XRE"/>
    <property type="match status" value="1"/>
</dbReference>
<reference evidence="2 3" key="1">
    <citation type="submission" date="2015-01" db="EMBL/GenBank/DDBJ databases">
        <title>Draft genome of Anoxybacillus thermarum strain AF/04.</title>
        <authorList>
            <person name="Poli A."/>
            <person name="Nicolaus B."/>
            <person name="Chan K.-G."/>
            <person name="Kahar U.M."/>
            <person name="Yaakob A.S."/>
            <person name="Chan C.S."/>
            <person name="Goh K.M."/>
        </authorList>
    </citation>
    <scope>NUCLEOTIDE SEQUENCE [LARGE SCALE GENOMIC DNA]</scope>
    <source>
        <strain evidence="2 3">AF/04</strain>
    </source>
</reference>
<organism evidence="2 3">
    <name type="scientific">Anoxybacillus thermarum</name>
    <dbReference type="NCBI Taxonomy" id="404937"/>
    <lineage>
        <taxon>Bacteria</taxon>
        <taxon>Bacillati</taxon>
        <taxon>Bacillota</taxon>
        <taxon>Bacilli</taxon>
        <taxon>Bacillales</taxon>
        <taxon>Anoxybacillaceae</taxon>
        <taxon>Anoxybacillus</taxon>
    </lineage>
</organism>
<dbReference type="PATRIC" id="fig|404937.3.peg.2176"/>
<dbReference type="Gene3D" id="1.10.260.40">
    <property type="entry name" value="lambda repressor-like DNA-binding domains"/>
    <property type="match status" value="1"/>
</dbReference>
<evidence type="ECO:0000313" key="2">
    <source>
        <dbReference type="EMBL" id="KIQ93900.1"/>
    </source>
</evidence>
<dbReference type="GO" id="GO:0003677">
    <property type="term" value="F:DNA binding"/>
    <property type="evidence" value="ECO:0007669"/>
    <property type="project" value="InterPro"/>
</dbReference>
<evidence type="ECO:0000259" key="1">
    <source>
        <dbReference type="PROSITE" id="PS50943"/>
    </source>
</evidence>
<comment type="caution">
    <text evidence="2">The sequence shown here is derived from an EMBL/GenBank/DDBJ whole genome shotgun (WGS) entry which is preliminary data.</text>
</comment>
<dbReference type="EMBL" id="JXTH01000041">
    <property type="protein sequence ID" value="KIQ93900.1"/>
    <property type="molecule type" value="Genomic_DNA"/>
</dbReference>
<dbReference type="RefSeq" id="WP_043967147.1">
    <property type="nucleotide sequence ID" value="NZ_JXTH01000041.1"/>
</dbReference>
<dbReference type="InterPro" id="IPR001387">
    <property type="entry name" value="Cro/C1-type_HTH"/>
</dbReference>
<dbReference type="AlphaFoldDB" id="A0A0D0RX88"/>
<protein>
    <submittedName>
        <fullName evidence="2">Putative transcriptional regulator</fullName>
    </submittedName>
</protein>